<dbReference type="SMART" id="SM00248">
    <property type="entry name" value="ANK"/>
    <property type="match status" value="2"/>
</dbReference>
<evidence type="ECO:0000256" key="1">
    <source>
        <dbReference type="PROSITE-ProRule" id="PRU00023"/>
    </source>
</evidence>
<dbReference type="PROSITE" id="PS50297">
    <property type="entry name" value="ANK_REP_REGION"/>
    <property type="match status" value="1"/>
</dbReference>
<dbReference type="PANTHER" id="PTHR24128:SF101">
    <property type="entry name" value="ANKYRIN REPEAT-CONTAINING PROTEIN BDA1-LIKE"/>
    <property type="match status" value="1"/>
</dbReference>
<protein>
    <submittedName>
        <fullName evidence="2">Uncharacterized protein</fullName>
    </submittedName>
</protein>
<dbReference type="Pfam" id="PF12796">
    <property type="entry name" value="Ank_2"/>
    <property type="match status" value="1"/>
</dbReference>
<reference evidence="2" key="1">
    <citation type="submission" date="2019-11" db="EMBL/GenBank/DDBJ databases">
        <authorList>
            <person name="Liu Y."/>
            <person name="Hou J."/>
            <person name="Li T.-Q."/>
            <person name="Guan C.-H."/>
            <person name="Wu X."/>
            <person name="Wu H.-Z."/>
            <person name="Ling F."/>
            <person name="Zhang R."/>
            <person name="Shi X.-G."/>
            <person name="Ren J.-P."/>
            <person name="Chen E.-F."/>
            <person name="Sun J.-M."/>
        </authorList>
    </citation>
    <scope>NUCLEOTIDE SEQUENCE</scope>
    <source>
        <strain evidence="2">Adult_tree_wgs_1</strain>
        <tissue evidence="2">Leaves</tissue>
    </source>
</reference>
<dbReference type="OrthoDB" id="674805at2759"/>
<dbReference type="SUPFAM" id="SSF48403">
    <property type="entry name" value="Ankyrin repeat"/>
    <property type="match status" value="1"/>
</dbReference>
<dbReference type="InterPro" id="IPR002110">
    <property type="entry name" value="Ankyrin_rpt"/>
</dbReference>
<feature type="repeat" description="ANK" evidence="1">
    <location>
        <begin position="47"/>
        <end position="79"/>
    </location>
</feature>
<name>A0A834HLN0_RHOSS</name>
<comment type="caution">
    <text evidence="2">The sequence shown here is derived from an EMBL/GenBank/DDBJ whole genome shotgun (WGS) entry which is preliminary data.</text>
</comment>
<keyword evidence="1" id="KW-0040">ANK repeat</keyword>
<dbReference type="Gene3D" id="1.25.40.20">
    <property type="entry name" value="Ankyrin repeat-containing domain"/>
    <property type="match status" value="1"/>
</dbReference>
<dbReference type="EMBL" id="WJXA01000002">
    <property type="protein sequence ID" value="KAF7150311.1"/>
    <property type="molecule type" value="Genomic_DNA"/>
</dbReference>
<proteinExistence type="predicted"/>
<keyword evidence="3" id="KW-1185">Reference proteome</keyword>
<organism evidence="2 3">
    <name type="scientific">Rhododendron simsii</name>
    <name type="common">Sims's rhododendron</name>
    <dbReference type="NCBI Taxonomy" id="118357"/>
    <lineage>
        <taxon>Eukaryota</taxon>
        <taxon>Viridiplantae</taxon>
        <taxon>Streptophyta</taxon>
        <taxon>Embryophyta</taxon>
        <taxon>Tracheophyta</taxon>
        <taxon>Spermatophyta</taxon>
        <taxon>Magnoliopsida</taxon>
        <taxon>eudicotyledons</taxon>
        <taxon>Gunneridae</taxon>
        <taxon>Pentapetalae</taxon>
        <taxon>asterids</taxon>
        <taxon>Ericales</taxon>
        <taxon>Ericaceae</taxon>
        <taxon>Ericoideae</taxon>
        <taxon>Rhodoreae</taxon>
        <taxon>Rhododendron</taxon>
    </lineage>
</organism>
<evidence type="ECO:0000313" key="2">
    <source>
        <dbReference type="EMBL" id="KAF7150311.1"/>
    </source>
</evidence>
<evidence type="ECO:0000313" key="3">
    <source>
        <dbReference type="Proteomes" id="UP000626092"/>
    </source>
</evidence>
<sequence>MMNEIEDVGRRLKDACLSGSVAALEALIEEDELILDRVSSLIGFFINDSTPLHVAALRGHLDFAKALLTRKAKLATELNSKRSLPLYLACTEGHLEIVEELLRVNTNVCIGRDQDGILMLYFFQFLLVAYRTILVFSRMTTEEEEDIVVLLGSIFEDKCSVIGLVVSTSRTSGLLACFTLPEESGIQCIQRLLKTIDIGGYIVLLLPRRVWLKELRQEMEAGRIWRVGPTAKSGVWVEDLRPDFSLKPDMERQPPPHRWASGTTAWW</sequence>
<dbReference type="PROSITE" id="PS50088">
    <property type="entry name" value="ANK_REPEAT"/>
    <property type="match status" value="1"/>
</dbReference>
<dbReference type="InterPro" id="IPR036770">
    <property type="entry name" value="Ankyrin_rpt-contain_sf"/>
</dbReference>
<dbReference type="PANTHER" id="PTHR24128">
    <property type="entry name" value="HOMEOBOX PROTEIN WARIAI"/>
    <property type="match status" value="1"/>
</dbReference>
<dbReference type="AlphaFoldDB" id="A0A834HLN0"/>
<gene>
    <name evidence="2" type="ORF">RHSIM_Rhsim02G0219200</name>
</gene>
<dbReference type="Proteomes" id="UP000626092">
    <property type="component" value="Unassembled WGS sequence"/>
</dbReference>
<accession>A0A834HLN0</accession>